<comment type="subunit">
    <text evidence="8">Monomer. Part of the FGAM synthase complex composed of 1 PurL, 1 PurQ and 2 PurS subunits.</text>
</comment>
<evidence type="ECO:0000256" key="7">
    <source>
        <dbReference type="ARBA" id="ARBA00022842"/>
    </source>
</evidence>
<dbReference type="PANTHER" id="PTHR43555">
    <property type="entry name" value="PHOSPHORIBOSYLFORMYLGLYCINAMIDINE SYNTHASE SUBUNIT PURL"/>
    <property type="match status" value="1"/>
</dbReference>
<feature type="binding site" evidence="8">
    <location>
        <position position="481"/>
    </location>
    <ligand>
        <name>Mg(2+)</name>
        <dbReference type="ChEBI" id="CHEBI:18420"/>
        <label>2</label>
    </ligand>
</feature>
<dbReference type="GO" id="GO:0005524">
    <property type="term" value="F:ATP binding"/>
    <property type="evidence" value="ECO:0007669"/>
    <property type="project" value="UniProtKB-UniRule"/>
</dbReference>
<accession>A0A7V9AAL4</accession>
<comment type="subcellular location">
    <subcellularLocation>
        <location evidence="8">Cytoplasm</location>
    </subcellularLocation>
</comment>
<comment type="pathway">
    <text evidence="8">Purine metabolism; IMP biosynthesis via de novo pathway; 5-amino-1-(5-phospho-D-ribosyl)imidazole from N(2)-formyl-N(1)-(5-phospho-D-ribosyl)glycinamide: step 1/2.</text>
</comment>
<keyword evidence="13" id="KW-1185">Reference proteome</keyword>
<dbReference type="Gene3D" id="1.10.8.750">
    <property type="entry name" value="Phosphoribosylformylglycinamidine synthase, linker domain"/>
    <property type="match status" value="1"/>
</dbReference>
<dbReference type="Gene3D" id="3.30.1330.10">
    <property type="entry name" value="PurM-like, N-terminal domain"/>
    <property type="match status" value="2"/>
</dbReference>
<proteinExistence type="inferred from homology"/>
<comment type="similarity">
    <text evidence="8">Belongs to the FGAMS family.</text>
</comment>
<keyword evidence="4 8" id="KW-0547">Nucleotide-binding</keyword>
<keyword evidence="5 8" id="KW-0658">Purine biosynthesis</keyword>
<sequence>MLWEVEIRPIGRDAERERVCQEFDLLVHARRAEELIQSTARGYWLEGNISSEALSRLVREVLVDPIVEEGIVGPAGTDAGNALTITYKPGVMDPVAQTVLETARRLGWAIEAVRTFRRYYLRGALNAEDRTRLIGKVLANEAIEQVLEGPLPVRHLSLGANYRFHLVSVPLRDLDPEGLLRVSREGMLALSLEEMQAIQDHFRQLGREPTDCELETIAQTWSEHCSHKTLKGTITLRDGTLGSSRTYRHLLRETIFAATTEIRRRLGAEDWCVSVFEDNAGVVQWEPRYHLCFKVETHNHPSALEPYGGANTGVGGVIRDVLGTGCGAKPIANTDVFCFAPPDYPPEQLPEGVLHPRRVLQGVVAGVRDYGNRMGIPTVNGAIIFDERYLANPLVYCGTLGLLPVDRASKSVAAGDWIVVVGGRTGRDGIHGATFSSLELTHESEAVSGGAVQIGNAITEKKLLDVLLQARDRNLFRAVTDCGAGGFSSAIGEMAAGLGATVRLEAAPLKYTGLSYTEIWISESQERMILAVPPEKWPELQALCASEDVEAAVLGQFEASGRLKLTYEGHVVADLDIHFLHEGRPAVVREAAWPPPTPRSDGALYAGPASASTPPLELSEQEALLRLLGHYTVASKEWVIRQYDHEVQGGSVIKPLVGAENDGPSDAAVLRPLADSWLGVAVGCGINPLYGEWDPYAMAALAIDEAVRNVVAVGADPRRIALLDNFCWGNVQDPVVLGALVRAAEACRDVAIAYMTPFISGKDSLHNTYRGPDGSRRDIPHTLLISALGRIPDVRRCVTMDLKGPGHHLILVGESRAEMGGSLYSQITRRVGGRIPQVDAQQAPRIFSAVHEAIMHGWVRACHDLSEGGLAVAIAEMAFAGQVGADVQRLPGEGSKAERLFSESPSRFLLEVAPEHRDALAAVLGDLPWFEIGITVSEPRLRIADQNGQWCIWASLRELKQAWQRPLSQSLQIA</sequence>
<evidence type="ECO:0000256" key="8">
    <source>
        <dbReference type="HAMAP-Rule" id="MF_00420"/>
    </source>
</evidence>
<comment type="caution">
    <text evidence="12">The sequence shown here is derived from an EMBL/GenBank/DDBJ whole genome shotgun (WGS) entry which is preliminary data.</text>
</comment>
<feature type="domain" description="PurM-like C-terminal" evidence="10">
    <location>
        <begin position="805"/>
        <end position="943"/>
    </location>
</feature>
<dbReference type="SUPFAM" id="SSF55326">
    <property type="entry name" value="PurM N-terminal domain-like"/>
    <property type="match status" value="2"/>
</dbReference>
<name>A0A7V9AAL4_9BACT</name>
<dbReference type="Pfam" id="PF02769">
    <property type="entry name" value="AIRS_C"/>
    <property type="match status" value="2"/>
</dbReference>
<feature type="active site" evidence="8">
    <location>
        <position position="224"/>
    </location>
</feature>
<dbReference type="UniPathway" id="UPA00074">
    <property type="reaction ID" value="UER00128"/>
</dbReference>
<feature type="binding site" evidence="8">
    <location>
        <position position="319"/>
    </location>
    <ligand>
        <name>substrate</name>
    </ligand>
</feature>
<reference evidence="12 13" key="1">
    <citation type="submission" date="2020-07" db="EMBL/GenBank/DDBJ databases">
        <title>Thermogemmata thermophila gen. nov., sp. nov., a novel moderate thermophilic planctomycete from a Kamchatka hot spring.</title>
        <authorList>
            <person name="Elcheninov A.G."/>
            <person name="Podosokorskaya O.A."/>
            <person name="Kovaleva O.L."/>
            <person name="Novikov A."/>
            <person name="Bonch-Osmolovskaya E.A."/>
            <person name="Toshchakov S.V."/>
            <person name="Kublanov I.V."/>
        </authorList>
    </citation>
    <scope>NUCLEOTIDE SEQUENCE [LARGE SCALE GENOMIC DNA]</scope>
    <source>
        <strain evidence="12 13">2918</strain>
    </source>
</reference>
<feature type="active site" description="Proton acceptor" evidence="8">
    <location>
        <position position="298"/>
    </location>
</feature>
<evidence type="ECO:0000259" key="9">
    <source>
        <dbReference type="Pfam" id="PF00586"/>
    </source>
</evidence>
<dbReference type="PANTHER" id="PTHR43555:SF1">
    <property type="entry name" value="PHOSPHORIBOSYLFORMYLGLYCINAMIDINE SYNTHASE SUBUNIT PURL"/>
    <property type="match status" value="1"/>
</dbReference>
<keyword evidence="6 8" id="KW-0067">ATP-binding</keyword>
<evidence type="ECO:0000256" key="6">
    <source>
        <dbReference type="ARBA" id="ARBA00022840"/>
    </source>
</evidence>
<evidence type="ECO:0000256" key="2">
    <source>
        <dbReference type="ARBA" id="ARBA00022598"/>
    </source>
</evidence>
<keyword evidence="3 8" id="KW-0479">Metal-binding</keyword>
<dbReference type="InterPro" id="IPR010918">
    <property type="entry name" value="PurM-like_C_dom"/>
</dbReference>
<feature type="binding site" evidence="8">
    <location>
        <position position="453"/>
    </location>
    <ligand>
        <name>substrate</name>
    </ligand>
</feature>
<evidence type="ECO:0000256" key="1">
    <source>
        <dbReference type="ARBA" id="ARBA00022490"/>
    </source>
</evidence>
<dbReference type="EC" id="6.3.5.3" evidence="8"/>
<dbReference type="GO" id="GO:0005737">
    <property type="term" value="C:cytoplasm"/>
    <property type="evidence" value="ECO:0007669"/>
    <property type="project" value="UniProtKB-SubCell"/>
</dbReference>
<feature type="binding site" evidence="8">
    <location>
        <position position="320"/>
    </location>
    <ligand>
        <name>Mg(2+)</name>
        <dbReference type="ChEBI" id="CHEBI:18420"/>
        <label>2</label>
    </ligand>
</feature>
<evidence type="ECO:0000256" key="3">
    <source>
        <dbReference type="ARBA" id="ARBA00022723"/>
    </source>
</evidence>
<dbReference type="InterPro" id="IPR041609">
    <property type="entry name" value="PurL_linker"/>
</dbReference>
<comment type="caution">
    <text evidence="8">Lacks conserved residue(s) required for the propagation of feature annotation.</text>
</comment>
<evidence type="ECO:0000256" key="5">
    <source>
        <dbReference type="ARBA" id="ARBA00022755"/>
    </source>
</evidence>
<feature type="binding site" evidence="8">
    <location>
        <begin position="523"/>
        <end position="525"/>
    </location>
    <ligand>
        <name>substrate</name>
    </ligand>
</feature>
<protein>
    <recommendedName>
        <fullName evidence="8">Phosphoribosylformylglycinamidine synthase subunit PurL</fullName>
        <shortName evidence="8">FGAM synthase</shortName>
        <ecNumber evidence="8">6.3.5.3</ecNumber>
    </recommendedName>
    <alternativeName>
        <fullName evidence="8">Formylglycinamide ribonucleotide amidotransferase subunit II</fullName>
        <shortName evidence="8">FGAR amidotransferase II</shortName>
        <shortName evidence="8">FGAR-AT II</shortName>
    </alternativeName>
    <alternativeName>
        <fullName evidence="8">Glutamine amidotransferase PurL</fullName>
    </alternativeName>
    <alternativeName>
        <fullName evidence="8">Phosphoribosylformylglycinamidine synthase subunit II</fullName>
    </alternativeName>
</protein>
<dbReference type="HAMAP" id="MF_00420">
    <property type="entry name" value="PurL_2"/>
    <property type="match status" value="1"/>
</dbReference>
<feature type="binding site" evidence="8">
    <location>
        <position position="764"/>
    </location>
    <ligand>
        <name>substrate</name>
    </ligand>
</feature>
<gene>
    <name evidence="8 12" type="primary">purL</name>
    <name evidence="12" type="ORF">H0921_03165</name>
</gene>
<dbReference type="Gene3D" id="3.30.1280.10">
    <property type="entry name" value="Phosphoribosylformylglycinamidine synthase subunit PurS"/>
    <property type="match status" value="1"/>
</dbReference>
<keyword evidence="7 8" id="KW-0460">Magnesium</keyword>
<dbReference type="Gene3D" id="3.90.650.10">
    <property type="entry name" value="PurM-like C-terminal domain"/>
    <property type="match status" value="2"/>
</dbReference>
<dbReference type="InterPro" id="IPR036604">
    <property type="entry name" value="PurS-like_sf"/>
</dbReference>
<dbReference type="InterPro" id="IPR003850">
    <property type="entry name" value="PurS"/>
</dbReference>
<dbReference type="NCBIfam" id="TIGR01736">
    <property type="entry name" value="FGAM_synth_II"/>
    <property type="match status" value="1"/>
</dbReference>
<feature type="domain" description="PurM-like N-terminal" evidence="9">
    <location>
        <begin position="278"/>
        <end position="402"/>
    </location>
</feature>
<dbReference type="InterPro" id="IPR036921">
    <property type="entry name" value="PurM-like_N_sf"/>
</dbReference>
<dbReference type="EMBL" id="JACEFB010000001">
    <property type="protein sequence ID" value="MBA2225158.1"/>
    <property type="molecule type" value="Genomic_DNA"/>
</dbReference>
<organism evidence="12 13">
    <name type="scientific">Thermogemmata fonticola</name>
    <dbReference type="NCBI Taxonomy" id="2755323"/>
    <lineage>
        <taxon>Bacteria</taxon>
        <taxon>Pseudomonadati</taxon>
        <taxon>Planctomycetota</taxon>
        <taxon>Planctomycetia</taxon>
        <taxon>Gemmatales</taxon>
        <taxon>Gemmataceae</taxon>
        <taxon>Thermogemmata</taxon>
    </lineage>
</organism>
<dbReference type="GO" id="GO:0004642">
    <property type="term" value="F:phosphoribosylformylglycinamidine synthase activity"/>
    <property type="evidence" value="ECO:0007669"/>
    <property type="project" value="UniProtKB-UniRule"/>
</dbReference>
<evidence type="ECO:0000256" key="4">
    <source>
        <dbReference type="ARBA" id="ARBA00022741"/>
    </source>
</evidence>
<feature type="domain" description="PurM-like N-terminal" evidence="9">
    <location>
        <begin position="665"/>
        <end position="765"/>
    </location>
</feature>
<dbReference type="SUPFAM" id="SSF82697">
    <property type="entry name" value="PurS-like"/>
    <property type="match status" value="1"/>
</dbReference>
<keyword evidence="2 8" id="KW-0436">Ligase</keyword>
<dbReference type="InterPro" id="IPR010074">
    <property type="entry name" value="PRibForGlyAmidine_synth_PurL"/>
</dbReference>
<dbReference type="CDD" id="cd02203">
    <property type="entry name" value="PurL_repeat1"/>
    <property type="match status" value="1"/>
</dbReference>
<feature type="binding site" evidence="8">
    <location>
        <position position="294"/>
    </location>
    <ligand>
        <name>ATP</name>
        <dbReference type="ChEBI" id="CHEBI:30616"/>
    </ligand>
</feature>
<feature type="domain" description="Phosphoribosylformylglycinamidine synthase linker" evidence="11">
    <location>
        <begin position="182"/>
        <end position="228"/>
    </location>
</feature>
<dbReference type="InterPro" id="IPR016188">
    <property type="entry name" value="PurM-like_N"/>
</dbReference>
<evidence type="ECO:0000313" key="12">
    <source>
        <dbReference type="EMBL" id="MBA2225158.1"/>
    </source>
</evidence>
<feature type="binding site" evidence="8">
    <location>
        <position position="724"/>
    </location>
    <ligand>
        <name>ATP</name>
        <dbReference type="ChEBI" id="CHEBI:30616"/>
    </ligand>
</feature>
<dbReference type="GO" id="GO:0000287">
    <property type="term" value="F:magnesium ion binding"/>
    <property type="evidence" value="ECO:0007669"/>
    <property type="project" value="UniProtKB-UniRule"/>
</dbReference>
<comment type="catalytic activity">
    <reaction evidence="8">
        <text>N(2)-formyl-N(1)-(5-phospho-beta-D-ribosyl)glycinamide + L-glutamine + ATP + H2O = 2-formamido-N(1)-(5-O-phospho-beta-D-ribosyl)acetamidine + L-glutamate + ADP + phosphate + H(+)</text>
        <dbReference type="Rhea" id="RHEA:17129"/>
        <dbReference type="ChEBI" id="CHEBI:15377"/>
        <dbReference type="ChEBI" id="CHEBI:15378"/>
        <dbReference type="ChEBI" id="CHEBI:29985"/>
        <dbReference type="ChEBI" id="CHEBI:30616"/>
        <dbReference type="ChEBI" id="CHEBI:43474"/>
        <dbReference type="ChEBI" id="CHEBI:58359"/>
        <dbReference type="ChEBI" id="CHEBI:147286"/>
        <dbReference type="ChEBI" id="CHEBI:147287"/>
        <dbReference type="ChEBI" id="CHEBI:456216"/>
        <dbReference type="EC" id="6.3.5.3"/>
    </reaction>
</comment>
<keyword evidence="1 8" id="KW-0963">Cytoplasm</keyword>
<feature type="domain" description="PurM-like C-terminal" evidence="10">
    <location>
        <begin position="414"/>
        <end position="567"/>
    </location>
</feature>
<dbReference type="InterPro" id="IPR036676">
    <property type="entry name" value="PurM-like_C_sf"/>
</dbReference>
<evidence type="ECO:0000313" key="13">
    <source>
        <dbReference type="Proteomes" id="UP000542342"/>
    </source>
</evidence>
<dbReference type="Pfam" id="PF18072">
    <property type="entry name" value="FGAR-AT_linker"/>
    <property type="match status" value="1"/>
</dbReference>
<comment type="function">
    <text evidence="8">Part of the phosphoribosylformylglycinamidine synthase complex involved in the purines biosynthetic pathway. Catalyzes the ATP-dependent conversion of formylglycinamide ribonucleotide (FGAR) and glutamine to yield formylglycinamidine ribonucleotide (FGAM) and glutamate. The FGAM synthase complex is composed of three subunits. PurQ produces an ammonia molecule by converting glutamine to glutamate. PurL transfers the ammonia molecule to FGAR to form FGAM in an ATP-dependent manner. PurS interacts with PurQ and PurL and is thought to assist in the transfer of the ammonia molecule from PurQ to PurL.</text>
</comment>
<evidence type="ECO:0000259" key="10">
    <source>
        <dbReference type="Pfam" id="PF02769"/>
    </source>
</evidence>
<dbReference type="CDD" id="cd02204">
    <property type="entry name" value="PurL_repeat2"/>
    <property type="match status" value="1"/>
</dbReference>
<dbReference type="SUPFAM" id="SSF56042">
    <property type="entry name" value="PurM C-terminal domain-like"/>
    <property type="match status" value="2"/>
</dbReference>
<feature type="binding site" evidence="8">
    <location>
        <position position="761"/>
    </location>
    <ligand>
        <name>ATP</name>
        <dbReference type="ChEBI" id="CHEBI:30616"/>
    </ligand>
</feature>
<feature type="binding site" evidence="8">
    <location>
        <position position="296"/>
    </location>
    <ligand>
        <name>Mg(2+)</name>
        <dbReference type="ChEBI" id="CHEBI:18420"/>
        <label>1</label>
    </ligand>
</feature>
<dbReference type="AlphaFoldDB" id="A0A7V9AAL4"/>
<dbReference type="Pfam" id="PF02700">
    <property type="entry name" value="PurS"/>
    <property type="match status" value="1"/>
</dbReference>
<dbReference type="Pfam" id="PF00586">
    <property type="entry name" value="AIRS"/>
    <property type="match status" value="2"/>
</dbReference>
<evidence type="ECO:0000259" key="11">
    <source>
        <dbReference type="Pfam" id="PF18072"/>
    </source>
</evidence>
<dbReference type="Proteomes" id="UP000542342">
    <property type="component" value="Unassembled WGS sequence"/>
</dbReference>
<dbReference type="GO" id="GO:0006189">
    <property type="term" value="P:'de novo' IMP biosynthetic process"/>
    <property type="evidence" value="ECO:0007669"/>
    <property type="project" value="UniProtKB-UniRule"/>
</dbReference>